<feature type="compositionally biased region" description="Basic and acidic residues" evidence="1">
    <location>
        <begin position="241"/>
        <end position="250"/>
    </location>
</feature>
<reference evidence="2 3" key="1">
    <citation type="submission" date="2015-07" db="EMBL/GenBank/DDBJ databases">
        <title>The genome of Melipona quadrifasciata.</title>
        <authorList>
            <person name="Pan H."/>
            <person name="Kapheim K."/>
        </authorList>
    </citation>
    <scope>NUCLEOTIDE SEQUENCE [LARGE SCALE GENOMIC DNA]</scope>
    <source>
        <strain evidence="2">0111107301</strain>
        <tissue evidence="2">Whole body</tissue>
    </source>
</reference>
<feature type="region of interest" description="Disordered" evidence="1">
    <location>
        <begin position="195"/>
        <end position="281"/>
    </location>
</feature>
<sequence>MFNLINSTGQFDFGKRKESGLTRARPIRNQLWENDKNPLMVKISEFYQGSRDSNVRQWFRMKFHNALFHSHSSICLIVSLRNADYQIQHELTQSTQLRIKEANCERLEIRENPLGGDMKLLAYDEEQSQSLSTVYIIHNNIERTRKYQTTVLKNSPLNDVTVATDVEIVQLREKRRGSDTRIGEAATRGHYQASSREIWACDEGGKKAEETTEREEEKEEEEQKVDPAWPTERRVRRREKVRPGKVEARPTSDTQRRRKEKQRARGRRRERQKKKGRKVTSKFLHSYDKSEQFIEQYSSRKLEEIIAEVNFTAGAMTPRIICATYFILLDKSSTKVEVHFISNYYGALHSLCVLRLLTGNESELKHILAPTGGSHIHGVESSIHAEDGFQKFTLNDN</sequence>
<feature type="compositionally biased region" description="Basic residues" evidence="1">
    <location>
        <begin position="256"/>
        <end position="280"/>
    </location>
</feature>
<name>A0A0M9A8H3_9HYME</name>
<evidence type="ECO:0000313" key="2">
    <source>
        <dbReference type="EMBL" id="KOX78083.1"/>
    </source>
</evidence>
<gene>
    <name evidence="2" type="ORF">WN51_05972</name>
</gene>
<dbReference type="EMBL" id="KQ435727">
    <property type="protein sequence ID" value="KOX78083.1"/>
    <property type="molecule type" value="Genomic_DNA"/>
</dbReference>
<accession>A0A0M9A8H3</accession>
<organism evidence="2 3">
    <name type="scientific">Melipona quadrifasciata</name>
    <dbReference type="NCBI Taxonomy" id="166423"/>
    <lineage>
        <taxon>Eukaryota</taxon>
        <taxon>Metazoa</taxon>
        <taxon>Ecdysozoa</taxon>
        <taxon>Arthropoda</taxon>
        <taxon>Hexapoda</taxon>
        <taxon>Insecta</taxon>
        <taxon>Pterygota</taxon>
        <taxon>Neoptera</taxon>
        <taxon>Endopterygota</taxon>
        <taxon>Hymenoptera</taxon>
        <taxon>Apocrita</taxon>
        <taxon>Aculeata</taxon>
        <taxon>Apoidea</taxon>
        <taxon>Anthophila</taxon>
        <taxon>Apidae</taxon>
        <taxon>Melipona</taxon>
    </lineage>
</organism>
<protein>
    <submittedName>
        <fullName evidence="2">Uncharacterized protein</fullName>
    </submittedName>
</protein>
<evidence type="ECO:0000256" key="1">
    <source>
        <dbReference type="SAM" id="MobiDB-lite"/>
    </source>
</evidence>
<evidence type="ECO:0000313" key="3">
    <source>
        <dbReference type="Proteomes" id="UP000053105"/>
    </source>
</evidence>
<proteinExistence type="predicted"/>
<feature type="compositionally biased region" description="Acidic residues" evidence="1">
    <location>
        <begin position="212"/>
        <end position="223"/>
    </location>
</feature>
<dbReference type="AlphaFoldDB" id="A0A0M9A8H3"/>
<keyword evidence="3" id="KW-1185">Reference proteome</keyword>
<dbReference type="Proteomes" id="UP000053105">
    <property type="component" value="Unassembled WGS sequence"/>
</dbReference>